<feature type="region of interest" description="Disordered" evidence="1">
    <location>
        <begin position="64"/>
        <end position="102"/>
    </location>
</feature>
<sequence length="194" mass="19550">MPEYERDEFDDVPADFPHRGAFRADPADRARGYRGTFVMIAVGVCALVLGGVMFLLAPRTSAPGASPVASSSAPAQSESSSASPGDGSSSGGASPSDGVAAAADPSTTVAVYNNGAAEGSATEAAATLQGEGWTISDVTNWDGSSEGSSVVYYSAGAREQAEAVAEELGIDRTEEAAGYFYQVVVVIAGEGPAQ</sequence>
<keyword evidence="2" id="KW-0472">Membrane</keyword>
<evidence type="ECO:0000256" key="1">
    <source>
        <dbReference type="SAM" id="MobiDB-lite"/>
    </source>
</evidence>
<feature type="domain" description="LytR/CpsA/Psr regulator C-terminal" evidence="3">
    <location>
        <begin position="107"/>
        <end position="188"/>
    </location>
</feature>
<dbReference type="InterPro" id="IPR027381">
    <property type="entry name" value="LytR/CpsA/Psr_C"/>
</dbReference>
<accession>A0A9X2KHX5</accession>
<feature type="transmembrane region" description="Helical" evidence="2">
    <location>
        <begin position="37"/>
        <end position="57"/>
    </location>
</feature>
<dbReference type="Proteomes" id="UP001139502">
    <property type="component" value="Unassembled WGS sequence"/>
</dbReference>
<protein>
    <submittedName>
        <fullName evidence="4">LytR C-terminal domain-containing protein</fullName>
    </submittedName>
</protein>
<evidence type="ECO:0000313" key="5">
    <source>
        <dbReference type="Proteomes" id="UP001139502"/>
    </source>
</evidence>
<evidence type="ECO:0000256" key="2">
    <source>
        <dbReference type="SAM" id="Phobius"/>
    </source>
</evidence>
<keyword evidence="2" id="KW-0812">Transmembrane</keyword>
<gene>
    <name evidence="4" type="ORF">NBM05_09910</name>
</gene>
<dbReference type="Gene3D" id="3.30.70.2390">
    <property type="match status" value="1"/>
</dbReference>
<comment type="caution">
    <text evidence="4">The sequence shown here is derived from an EMBL/GenBank/DDBJ whole genome shotgun (WGS) entry which is preliminary data.</text>
</comment>
<keyword evidence="5" id="KW-1185">Reference proteome</keyword>
<feature type="region of interest" description="Disordered" evidence="1">
    <location>
        <begin position="1"/>
        <end position="23"/>
    </location>
</feature>
<feature type="compositionally biased region" description="Acidic residues" evidence="1">
    <location>
        <begin position="1"/>
        <end position="13"/>
    </location>
</feature>
<dbReference type="AlphaFoldDB" id="A0A9X2KHX5"/>
<dbReference type="EMBL" id="JANAFB010000022">
    <property type="protein sequence ID" value="MCP3426307.1"/>
    <property type="molecule type" value="Genomic_DNA"/>
</dbReference>
<proteinExistence type="predicted"/>
<reference evidence="4" key="1">
    <citation type="submission" date="2022-06" db="EMBL/GenBank/DDBJ databases">
        <title>Rothia sp. isolated from sandalwood seedling.</title>
        <authorList>
            <person name="Tuikhar N."/>
            <person name="Kirdat K."/>
            <person name="Thorat V."/>
            <person name="Swetha P."/>
            <person name="Padma S."/>
            <person name="Sundararaj R."/>
            <person name="Yadav A."/>
        </authorList>
    </citation>
    <scope>NUCLEOTIDE SEQUENCE</scope>
    <source>
        <strain evidence="4">AR01</strain>
    </source>
</reference>
<evidence type="ECO:0000259" key="3">
    <source>
        <dbReference type="Pfam" id="PF13399"/>
    </source>
</evidence>
<name>A0A9X2KHX5_9MICC</name>
<evidence type="ECO:0000313" key="4">
    <source>
        <dbReference type="EMBL" id="MCP3426307.1"/>
    </source>
</evidence>
<dbReference type="RefSeq" id="WP_254166900.1">
    <property type="nucleotide sequence ID" value="NZ_JANAFB010000022.1"/>
</dbReference>
<dbReference type="Pfam" id="PF13399">
    <property type="entry name" value="LytR_C"/>
    <property type="match status" value="1"/>
</dbReference>
<organism evidence="4 5">
    <name type="scientific">Rothia santali</name>
    <dbReference type="NCBI Taxonomy" id="2949643"/>
    <lineage>
        <taxon>Bacteria</taxon>
        <taxon>Bacillati</taxon>
        <taxon>Actinomycetota</taxon>
        <taxon>Actinomycetes</taxon>
        <taxon>Micrococcales</taxon>
        <taxon>Micrococcaceae</taxon>
        <taxon>Rothia</taxon>
    </lineage>
</organism>
<keyword evidence="2" id="KW-1133">Transmembrane helix</keyword>